<dbReference type="GO" id="GO:0000225">
    <property type="term" value="F:N-acetylglucosaminylphosphatidylinositol deacetylase activity"/>
    <property type="evidence" value="ECO:0007669"/>
    <property type="project" value="UniProtKB-EC"/>
</dbReference>
<reference evidence="3" key="4">
    <citation type="submission" date="2025-08" db="UniProtKB">
        <authorList>
            <consortium name="Ensembl"/>
        </authorList>
    </citation>
    <scope>IDENTIFICATION</scope>
</reference>
<organism evidence="3 4">
    <name type="scientific">Electrophorus electricus</name>
    <name type="common">Electric eel</name>
    <name type="synonym">Gymnotus electricus</name>
    <dbReference type="NCBI Taxonomy" id="8005"/>
    <lineage>
        <taxon>Eukaryota</taxon>
        <taxon>Metazoa</taxon>
        <taxon>Chordata</taxon>
        <taxon>Craniata</taxon>
        <taxon>Vertebrata</taxon>
        <taxon>Euteleostomi</taxon>
        <taxon>Actinopterygii</taxon>
        <taxon>Neopterygii</taxon>
        <taxon>Teleostei</taxon>
        <taxon>Ostariophysi</taxon>
        <taxon>Gymnotiformes</taxon>
        <taxon>Gymnotoidei</taxon>
        <taxon>Gymnotidae</taxon>
        <taxon>Electrophorus</taxon>
    </lineage>
</organism>
<evidence type="ECO:0000256" key="2">
    <source>
        <dbReference type="ARBA" id="ARBA00012176"/>
    </source>
</evidence>
<dbReference type="GeneTree" id="ENSGT00390000018434"/>
<dbReference type="InterPro" id="IPR024078">
    <property type="entry name" value="LmbE-like_dom_sf"/>
</dbReference>
<protein>
    <recommendedName>
        <fullName evidence="2">N-acetylglucosaminylphosphatidylinositol deacetylase</fullName>
        <ecNumber evidence="2">3.5.1.89</ecNumber>
    </recommendedName>
</protein>
<dbReference type="Pfam" id="PF02585">
    <property type="entry name" value="PIG-L"/>
    <property type="match status" value="1"/>
</dbReference>
<dbReference type="RefSeq" id="XP_026885714.2">
    <property type="nucleotide sequence ID" value="XM_027029913.2"/>
</dbReference>
<comment type="similarity">
    <text evidence="1">Belongs to the PIGL family.</text>
</comment>
<gene>
    <name evidence="3" type="primary">PIGL</name>
</gene>
<dbReference type="Gene3D" id="3.40.50.10320">
    <property type="entry name" value="LmbE-like"/>
    <property type="match status" value="1"/>
</dbReference>
<dbReference type="Ensembl" id="ENSEEET00000011983.2">
    <property type="protein sequence ID" value="ENSEEEP00000011845.2"/>
    <property type="gene ID" value="ENSEEEG00000005966.2"/>
</dbReference>
<dbReference type="UniPathway" id="UPA00196"/>
<keyword evidence="4" id="KW-1185">Reference proteome</keyword>
<proteinExistence type="inferred from homology"/>
<reference evidence="4" key="2">
    <citation type="journal article" date="2017" name="Sci. Adv.">
        <title>A tail of two voltages: Proteomic comparison of the three electric organs of the electric eel.</title>
        <authorList>
            <person name="Traeger L.L."/>
            <person name="Sabat G."/>
            <person name="Barrett-Wilt G.A."/>
            <person name="Wells G.B."/>
            <person name="Sussman M.R."/>
        </authorList>
    </citation>
    <scope>NUCLEOTIDE SEQUENCE [LARGE SCALE GENOMIC DNA]</scope>
</reference>
<dbReference type="PANTHER" id="PTHR12993:SF11">
    <property type="entry name" value="N-ACETYLGLUCOSAMINYL-PHOSPHATIDYLINOSITOL DE-N-ACETYLASE"/>
    <property type="match status" value="1"/>
</dbReference>
<dbReference type="GO" id="GO:0005783">
    <property type="term" value="C:endoplasmic reticulum"/>
    <property type="evidence" value="ECO:0007669"/>
    <property type="project" value="TreeGrafter"/>
</dbReference>
<dbReference type="GO" id="GO:0006506">
    <property type="term" value="P:GPI anchor biosynthetic process"/>
    <property type="evidence" value="ECO:0007669"/>
    <property type="project" value="UniProtKB-UniPathway"/>
</dbReference>
<evidence type="ECO:0000256" key="1">
    <source>
        <dbReference type="ARBA" id="ARBA00006066"/>
    </source>
</evidence>
<evidence type="ECO:0000313" key="4">
    <source>
        <dbReference type="Proteomes" id="UP000314983"/>
    </source>
</evidence>
<sequence length="294" mass="34021">MFVLLSIIFCCFVYLISVKLLYNRFKKLWPVLLNNVSLSPCTKKDLNVLSTYDRYDFNSRNSEKDNLHTLNDNRVLIVTAHPDDECMFFAPTILKLVESNALVHLLCLSSGNYYNQGDQRKKELVDSCAVLGIPANRVTIIDNKELPDDPKADWSTALISALILTHIRAHAIHLVLTFDEGGVSGHVNHIAIHKAFRYLVSVGRIPEDCQVLCLHTISIFRKYLSVLELPISWFLPSSFYCVIGPEEYRRAKEAMLRHRSQLLWFRRLYLLFSRYMFINTFRAITVETKNVKIY</sequence>
<dbReference type="Proteomes" id="UP000314983">
    <property type="component" value="Chromosome 6"/>
</dbReference>
<reference evidence="4" key="1">
    <citation type="journal article" date="2014" name="Science">
        <title>Nonhuman genetics. Genomic basis for the convergent evolution of electric organs.</title>
        <authorList>
            <person name="Gallant J.R."/>
            <person name="Traeger L.L."/>
            <person name="Volkening J.D."/>
            <person name="Moffett H."/>
            <person name="Chen P.H."/>
            <person name="Novina C.D."/>
            <person name="Phillips G.N.Jr."/>
            <person name="Anand R."/>
            <person name="Wells G.B."/>
            <person name="Pinch M."/>
            <person name="Guth R."/>
            <person name="Unguez G.A."/>
            <person name="Albert J.S."/>
            <person name="Zakon H.H."/>
            <person name="Samanta M.P."/>
            <person name="Sussman M.R."/>
        </authorList>
    </citation>
    <scope>NUCLEOTIDE SEQUENCE [LARGE SCALE GENOMIC DNA]</scope>
</reference>
<dbReference type="EC" id="3.5.1.89" evidence="2"/>
<dbReference type="GeneID" id="113589992"/>
<dbReference type="InterPro" id="IPR003737">
    <property type="entry name" value="GlcNAc_PI_deacetylase-related"/>
</dbReference>
<accession>A0A4W4EJ64</accession>
<dbReference type="GO" id="GO:0016020">
    <property type="term" value="C:membrane"/>
    <property type="evidence" value="ECO:0007669"/>
    <property type="project" value="GOC"/>
</dbReference>
<dbReference type="STRING" id="8005.ENSEEEP00000011845"/>
<reference evidence="3" key="5">
    <citation type="submission" date="2025-09" db="UniProtKB">
        <authorList>
            <consortium name="Ensembl"/>
        </authorList>
    </citation>
    <scope>IDENTIFICATION</scope>
</reference>
<dbReference type="AlphaFoldDB" id="A0A4W4EJ64"/>
<name>A0A4W4EJ64_ELEEL</name>
<evidence type="ECO:0000313" key="3">
    <source>
        <dbReference type="Ensembl" id="ENSEEEP00000011845.2"/>
    </source>
</evidence>
<dbReference type="SUPFAM" id="SSF102588">
    <property type="entry name" value="LmbE-like"/>
    <property type="match status" value="1"/>
</dbReference>
<reference evidence="3" key="3">
    <citation type="submission" date="2020-05" db="EMBL/GenBank/DDBJ databases">
        <title>Electrophorus electricus (electric eel) genome, fEleEle1, primary haplotype.</title>
        <authorList>
            <person name="Myers G."/>
            <person name="Meyer A."/>
            <person name="Fedrigo O."/>
            <person name="Formenti G."/>
            <person name="Rhie A."/>
            <person name="Tracey A."/>
            <person name="Sims Y."/>
            <person name="Jarvis E.D."/>
        </authorList>
    </citation>
    <scope>NUCLEOTIDE SEQUENCE [LARGE SCALE GENOMIC DNA]</scope>
</reference>
<dbReference type="PANTHER" id="PTHR12993">
    <property type="entry name" value="N-ACETYLGLUCOSAMINYL-PHOSPHATIDYLINOSITOL DE-N-ACETYLASE-RELATED"/>
    <property type="match status" value="1"/>
</dbReference>
<dbReference type="OMA" id="YVLESVN"/>